<evidence type="ECO:0000256" key="5">
    <source>
        <dbReference type="ARBA" id="ARBA00023124"/>
    </source>
</evidence>
<protein>
    <recommendedName>
        <fullName evidence="8">Abasic site processing protein</fullName>
        <ecNumber evidence="8">3.4.-.-</ecNumber>
    </recommendedName>
</protein>
<evidence type="ECO:0000256" key="7">
    <source>
        <dbReference type="ARBA" id="ARBA00023239"/>
    </source>
</evidence>
<dbReference type="Pfam" id="PF02586">
    <property type="entry name" value="SRAP"/>
    <property type="match status" value="1"/>
</dbReference>
<keyword evidence="6" id="KW-0238">DNA-binding</keyword>
<dbReference type="GO" id="GO:0106300">
    <property type="term" value="P:protein-DNA covalent cross-linking repair"/>
    <property type="evidence" value="ECO:0007669"/>
    <property type="project" value="InterPro"/>
</dbReference>
<dbReference type="PATRIC" id="fig|229920.5.peg.1957"/>
<evidence type="ECO:0000313" key="9">
    <source>
        <dbReference type="EMBL" id="KPL71802.1"/>
    </source>
</evidence>
<evidence type="ECO:0000256" key="4">
    <source>
        <dbReference type="ARBA" id="ARBA00022801"/>
    </source>
</evidence>
<dbReference type="Proteomes" id="UP000050430">
    <property type="component" value="Unassembled WGS sequence"/>
</dbReference>
<dbReference type="PANTHER" id="PTHR13604:SF0">
    <property type="entry name" value="ABASIC SITE PROCESSING PROTEIN HMCES"/>
    <property type="match status" value="1"/>
</dbReference>
<sequence>MCGRFTIAFDLADLSDELGLSEIPLNWEPRYNVAPGQPVLAATDAVSRKAEWLRWGLIPSWAKDPAIGYKLINARAETLTEKPSFRQAFQKRRCLIFADGFYEWQKPAFGKGKTQPYYFKRKDGRPFAFAGLWEIWQPDGEVEPIKTCTIITTSANEVVSPVHERMPVMLLKEDAWNWVKGGQGVELPRLLAPFNPALMETYPVGPYVSKPGYEAAICRSNIEP</sequence>
<evidence type="ECO:0000256" key="6">
    <source>
        <dbReference type="ARBA" id="ARBA00023125"/>
    </source>
</evidence>
<comment type="similarity">
    <text evidence="1 8">Belongs to the SOS response-associated peptidase family.</text>
</comment>
<evidence type="ECO:0000256" key="8">
    <source>
        <dbReference type="RuleBase" id="RU364100"/>
    </source>
</evidence>
<dbReference type="SUPFAM" id="SSF143081">
    <property type="entry name" value="BB1717-like"/>
    <property type="match status" value="1"/>
</dbReference>
<keyword evidence="2 8" id="KW-0645">Protease</keyword>
<keyword evidence="3" id="KW-0227">DNA damage</keyword>
<name>A0A0N8GL86_9CHLR</name>
<accession>A0A0N8GL86</accession>
<dbReference type="Gene3D" id="3.90.1680.10">
    <property type="entry name" value="SOS response associated peptidase-like"/>
    <property type="match status" value="1"/>
</dbReference>
<dbReference type="InterPro" id="IPR036590">
    <property type="entry name" value="SRAP-like"/>
</dbReference>
<keyword evidence="5" id="KW-0190">Covalent protein-DNA linkage</keyword>
<dbReference type="GO" id="GO:0006508">
    <property type="term" value="P:proteolysis"/>
    <property type="evidence" value="ECO:0007669"/>
    <property type="project" value="UniProtKB-KW"/>
</dbReference>
<dbReference type="GO" id="GO:0008233">
    <property type="term" value="F:peptidase activity"/>
    <property type="evidence" value="ECO:0007669"/>
    <property type="project" value="UniProtKB-KW"/>
</dbReference>
<evidence type="ECO:0000256" key="1">
    <source>
        <dbReference type="ARBA" id="ARBA00008136"/>
    </source>
</evidence>
<dbReference type="PANTHER" id="PTHR13604">
    <property type="entry name" value="DC12-RELATED"/>
    <property type="match status" value="1"/>
</dbReference>
<dbReference type="AlphaFoldDB" id="A0A0N8GL86"/>
<keyword evidence="7" id="KW-0456">Lyase</keyword>
<dbReference type="RefSeq" id="WP_062420442.1">
    <property type="nucleotide sequence ID" value="NZ_BBYA01000002.1"/>
</dbReference>
<evidence type="ECO:0000256" key="2">
    <source>
        <dbReference type="ARBA" id="ARBA00022670"/>
    </source>
</evidence>
<keyword evidence="10" id="KW-1185">Reference proteome</keyword>
<proteinExistence type="inferred from homology"/>
<reference evidence="9 10" key="1">
    <citation type="submission" date="2015-07" db="EMBL/GenBank/DDBJ databases">
        <title>Genome sequence of Leptolinea tardivitalis DSM 16556.</title>
        <authorList>
            <person name="Hemp J."/>
            <person name="Ward L.M."/>
            <person name="Pace L.A."/>
            <person name="Fischer W.W."/>
        </authorList>
    </citation>
    <scope>NUCLEOTIDE SEQUENCE [LARGE SCALE GENOMIC DNA]</scope>
    <source>
        <strain evidence="9 10">YMTK-2</strain>
    </source>
</reference>
<dbReference type="OrthoDB" id="9782620at2"/>
<keyword evidence="4 8" id="KW-0378">Hydrolase</keyword>
<evidence type="ECO:0000256" key="3">
    <source>
        <dbReference type="ARBA" id="ARBA00022763"/>
    </source>
</evidence>
<dbReference type="EC" id="3.4.-.-" evidence="8"/>
<dbReference type="GO" id="GO:0016829">
    <property type="term" value="F:lyase activity"/>
    <property type="evidence" value="ECO:0007669"/>
    <property type="project" value="UniProtKB-KW"/>
</dbReference>
<evidence type="ECO:0000313" key="10">
    <source>
        <dbReference type="Proteomes" id="UP000050430"/>
    </source>
</evidence>
<dbReference type="STRING" id="229920.ADM99_10235"/>
<dbReference type="EMBL" id="LGCK01000010">
    <property type="protein sequence ID" value="KPL71802.1"/>
    <property type="molecule type" value="Genomic_DNA"/>
</dbReference>
<gene>
    <name evidence="9" type="ORF">ADM99_10235</name>
</gene>
<dbReference type="GO" id="GO:0003697">
    <property type="term" value="F:single-stranded DNA binding"/>
    <property type="evidence" value="ECO:0007669"/>
    <property type="project" value="InterPro"/>
</dbReference>
<comment type="caution">
    <text evidence="9">The sequence shown here is derived from an EMBL/GenBank/DDBJ whole genome shotgun (WGS) entry which is preliminary data.</text>
</comment>
<dbReference type="InterPro" id="IPR003738">
    <property type="entry name" value="SRAP"/>
</dbReference>
<organism evidence="9 10">
    <name type="scientific">Leptolinea tardivitalis</name>
    <dbReference type="NCBI Taxonomy" id="229920"/>
    <lineage>
        <taxon>Bacteria</taxon>
        <taxon>Bacillati</taxon>
        <taxon>Chloroflexota</taxon>
        <taxon>Anaerolineae</taxon>
        <taxon>Anaerolineales</taxon>
        <taxon>Anaerolineaceae</taxon>
        <taxon>Leptolinea</taxon>
    </lineage>
</organism>